<dbReference type="GO" id="GO:0005524">
    <property type="term" value="F:ATP binding"/>
    <property type="evidence" value="ECO:0007669"/>
    <property type="project" value="UniProtKB-KW"/>
</dbReference>
<dbReference type="FunFam" id="2.60.40.10:FF:000740">
    <property type="entry name" value="6-phosphofructo-2-kinase/fructose-2,6-bisphosphatase"/>
    <property type="match status" value="1"/>
</dbReference>
<dbReference type="SMART" id="SM01065">
    <property type="entry name" value="CBM_2"/>
    <property type="match status" value="1"/>
</dbReference>
<evidence type="ECO:0000256" key="1">
    <source>
        <dbReference type="ARBA" id="ARBA00022741"/>
    </source>
</evidence>
<dbReference type="InterPro" id="IPR013784">
    <property type="entry name" value="Carb-bd-like_fold"/>
</dbReference>
<accession>A0A5B6USK9</accession>
<dbReference type="Pfam" id="PF00300">
    <property type="entry name" value="His_Phos_1"/>
    <property type="match status" value="1"/>
</dbReference>
<dbReference type="InterPro" id="IPR013078">
    <property type="entry name" value="His_Pase_superF_clade-1"/>
</dbReference>
<comment type="caution">
    <text evidence="5">The sequence shown here is derived from an EMBL/GenBank/DDBJ whole genome shotgun (WGS) entry which is preliminary data.</text>
</comment>
<dbReference type="InterPro" id="IPR003094">
    <property type="entry name" value="6Pfruct_kin"/>
</dbReference>
<reference evidence="6" key="1">
    <citation type="journal article" date="2019" name="Plant Biotechnol. J.">
        <title>Genome sequencing of the Australian wild diploid species Gossypium australe highlights disease resistance and delayed gland morphogenesis.</title>
        <authorList>
            <person name="Cai Y."/>
            <person name="Cai X."/>
            <person name="Wang Q."/>
            <person name="Wang P."/>
            <person name="Zhang Y."/>
            <person name="Cai C."/>
            <person name="Xu Y."/>
            <person name="Wang K."/>
            <person name="Zhou Z."/>
            <person name="Wang C."/>
            <person name="Geng S."/>
            <person name="Li B."/>
            <person name="Dong Q."/>
            <person name="Hou Y."/>
            <person name="Wang H."/>
            <person name="Ai P."/>
            <person name="Liu Z."/>
            <person name="Yi F."/>
            <person name="Sun M."/>
            <person name="An G."/>
            <person name="Cheng J."/>
            <person name="Zhang Y."/>
            <person name="Shi Q."/>
            <person name="Xie Y."/>
            <person name="Shi X."/>
            <person name="Chang Y."/>
            <person name="Huang F."/>
            <person name="Chen Y."/>
            <person name="Hong S."/>
            <person name="Mi L."/>
            <person name="Sun Q."/>
            <person name="Zhang L."/>
            <person name="Zhou B."/>
            <person name="Peng R."/>
            <person name="Zhang X."/>
            <person name="Liu F."/>
        </authorList>
    </citation>
    <scope>NUCLEOTIDE SEQUENCE [LARGE SCALE GENOMIC DNA]</scope>
    <source>
        <strain evidence="6">cv. PA1801</strain>
    </source>
</reference>
<evidence type="ECO:0000256" key="2">
    <source>
        <dbReference type="ARBA" id="ARBA00022840"/>
    </source>
</evidence>
<dbReference type="AlphaFoldDB" id="A0A5B6USK9"/>
<keyword evidence="2" id="KW-0067">ATP-binding</keyword>
<dbReference type="InterPro" id="IPR027417">
    <property type="entry name" value="P-loop_NTPase"/>
</dbReference>
<dbReference type="Pfam" id="PF01591">
    <property type="entry name" value="6PF2K"/>
    <property type="match status" value="1"/>
</dbReference>
<keyword evidence="5" id="KW-0418">Kinase</keyword>
<dbReference type="Gene3D" id="3.40.50.300">
    <property type="entry name" value="P-loop containing nucleotide triphosphate hydrolases"/>
    <property type="match status" value="1"/>
</dbReference>
<keyword evidence="5" id="KW-0808">Transferase</keyword>
<dbReference type="SUPFAM" id="SSF53254">
    <property type="entry name" value="Phosphoglycerate mutase-like"/>
    <property type="match status" value="1"/>
</dbReference>
<feature type="region of interest" description="Disordered" evidence="3">
    <location>
        <begin position="1"/>
        <end position="24"/>
    </location>
</feature>
<name>A0A5B6USK9_9ROSI</name>
<protein>
    <submittedName>
        <fullName evidence="5">6-phosphofructo-2-kinase/fructose-2, 6-bisphosphatase isoform X2</fullName>
    </submittedName>
</protein>
<dbReference type="GO" id="GO:0004331">
    <property type="term" value="F:fructose-2,6-bisphosphate 2-phosphatase activity"/>
    <property type="evidence" value="ECO:0007669"/>
    <property type="project" value="TreeGrafter"/>
</dbReference>
<dbReference type="GO" id="GO:0006000">
    <property type="term" value="P:fructose metabolic process"/>
    <property type="evidence" value="ECO:0007669"/>
    <property type="project" value="InterPro"/>
</dbReference>
<organism evidence="5 6">
    <name type="scientific">Gossypium australe</name>
    <dbReference type="NCBI Taxonomy" id="47621"/>
    <lineage>
        <taxon>Eukaryota</taxon>
        <taxon>Viridiplantae</taxon>
        <taxon>Streptophyta</taxon>
        <taxon>Embryophyta</taxon>
        <taxon>Tracheophyta</taxon>
        <taxon>Spermatophyta</taxon>
        <taxon>Magnoliopsida</taxon>
        <taxon>eudicotyledons</taxon>
        <taxon>Gunneridae</taxon>
        <taxon>Pentapetalae</taxon>
        <taxon>rosids</taxon>
        <taxon>malvids</taxon>
        <taxon>Malvales</taxon>
        <taxon>Malvaceae</taxon>
        <taxon>Malvoideae</taxon>
        <taxon>Gossypium</taxon>
    </lineage>
</organism>
<dbReference type="PANTHER" id="PTHR10606">
    <property type="entry name" value="6-PHOSPHOFRUCTO-2-KINASE/FRUCTOSE-2,6-BISPHOSPHATASE"/>
    <property type="match status" value="1"/>
</dbReference>
<sequence>MGTGTSRNADGGLHGGEEREESLDQAGGQLYVSLKMENYKKKGDLIPHIYGSVPLVGSWDSTKALSMERESASMWELSFVVPPNHETLDFKFLLKPKHGYMPCIVEEGPNRLLTGGTLQGDARHARLALFKLDNEEVLEYRVFIKADRVSPFDLAASWRAYQDNLRPSTVRGIPDVSINAAPETGHENGSSASLELDLEHYVVPAPSTSANSGLVYAANLAENPRSLTSSGVSGDRPATIKFKDVNAQCCPATLTLYFLEVPMSDTLDGHGIDVQLSKCVEKFRLVLDRDPYLTIKPQPEMEVIIPDSSKVYSGSGMVESKSVGTFSPLQKQDSHRGLFVDRGVGSPRLVKSSSSSTFSFDLKLDSKNKNSMPAAAGAVAAAAVADQMLGPKEDRHLALVLVGLPARGKTFTAVKLTRYLRWLGHDTKHFNVGKYRRLKHGTNQSADFFRADNPEGMEARNEVAALAMDDMIAWMQEGGQVGIFDATNSSRSRRNMLMKMAEGRCKIIFLETICNDERIIERNIRLKIQQSPDYAEEPDFEAGLQDFTTRLANYEKVYEPVDEGSYIKMIDMASGHGGQIQVNNISGYLPGRIVFFLVNTHLTPRPILLTRHGESRDNVRGRIGGDSVLSDTGEIYMKKLANFVEKRLKSERTASIWTSTLQRTILTASPIVGFPKIQWRALDEINAGVCDGMTYEEIKKNMPEEYESRKKDKLRYRYPRGESYLDVIQRLEPVIIELERQRAPVVVISHQAVLRALYAYFADRPLKEIPHIEVPLHTIIEIQMGVTGVQEKRYKLMD</sequence>
<dbReference type="SUPFAM" id="SSF52540">
    <property type="entry name" value="P-loop containing nucleoside triphosphate hydrolases"/>
    <property type="match status" value="1"/>
</dbReference>
<keyword evidence="6" id="KW-1185">Reference proteome</keyword>
<dbReference type="PRINTS" id="PR00991">
    <property type="entry name" value="6PFRUCTKNASE"/>
</dbReference>
<keyword evidence="1" id="KW-0547">Nucleotide-binding</keyword>
<dbReference type="PROSITE" id="PS51166">
    <property type="entry name" value="CBM20"/>
    <property type="match status" value="1"/>
</dbReference>
<dbReference type="PROSITE" id="PS00175">
    <property type="entry name" value="PG_MUTASE"/>
    <property type="match status" value="1"/>
</dbReference>
<dbReference type="Proteomes" id="UP000325315">
    <property type="component" value="Unassembled WGS sequence"/>
</dbReference>
<dbReference type="InterPro" id="IPR013783">
    <property type="entry name" value="Ig-like_fold"/>
</dbReference>
<gene>
    <name evidence="5" type="ORF">EPI10_003387</name>
</gene>
<dbReference type="GO" id="GO:0005829">
    <property type="term" value="C:cytosol"/>
    <property type="evidence" value="ECO:0007669"/>
    <property type="project" value="TreeGrafter"/>
</dbReference>
<dbReference type="InterPro" id="IPR001345">
    <property type="entry name" value="PG/BPGM_mutase_AS"/>
</dbReference>
<dbReference type="GO" id="GO:0006003">
    <property type="term" value="P:fructose 2,6-bisphosphate metabolic process"/>
    <property type="evidence" value="ECO:0007669"/>
    <property type="project" value="InterPro"/>
</dbReference>
<dbReference type="InterPro" id="IPR029033">
    <property type="entry name" value="His_PPase_superfam"/>
</dbReference>
<dbReference type="FunFam" id="3.40.50.300:FF:000570">
    <property type="entry name" value="6-phosphofructo-2-kinase/fructose-2, 6-bisphosphatase-like isoform X1"/>
    <property type="match status" value="1"/>
</dbReference>
<dbReference type="InterPro" id="IPR013079">
    <property type="entry name" value="6Phosfructo_kin"/>
</dbReference>
<dbReference type="EMBL" id="SMMG02000011">
    <property type="protein sequence ID" value="KAA3456605.1"/>
    <property type="molecule type" value="Genomic_DNA"/>
</dbReference>
<dbReference type="GO" id="GO:2001070">
    <property type="term" value="F:starch binding"/>
    <property type="evidence" value="ECO:0007669"/>
    <property type="project" value="InterPro"/>
</dbReference>
<evidence type="ECO:0000313" key="6">
    <source>
        <dbReference type="Proteomes" id="UP000325315"/>
    </source>
</evidence>
<evidence type="ECO:0000256" key="3">
    <source>
        <dbReference type="SAM" id="MobiDB-lite"/>
    </source>
</evidence>
<dbReference type="Gene3D" id="3.40.50.1240">
    <property type="entry name" value="Phosphoglycerate mutase-like"/>
    <property type="match status" value="1"/>
</dbReference>
<dbReference type="OrthoDB" id="267323at2759"/>
<dbReference type="CDD" id="cd07067">
    <property type="entry name" value="HP_PGM_like"/>
    <property type="match status" value="1"/>
</dbReference>
<dbReference type="Pfam" id="PF00686">
    <property type="entry name" value="CBM_20"/>
    <property type="match status" value="1"/>
</dbReference>
<dbReference type="InterPro" id="IPR002044">
    <property type="entry name" value="CBM20"/>
</dbReference>
<dbReference type="FunFam" id="3.40.50.1240:FF:000006">
    <property type="entry name" value="6-phosphofructo-2-kinase/fructose-2, 6-bisphosphatase"/>
    <property type="match status" value="1"/>
</dbReference>
<dbReference type="PIRSF" id="PIRSF000709">
    <property type="entry name" value="6PFK_2-Ptase"/>
    <property type="match status" value="1"/>
</dbReference>
<evidence type="ECO:0000313" key="5">
    <source>
        <dbReference type="EMBL" id="KAA3456605.1"/>
    </source>
</evidence>
<feature type="domain" description="CBM20" evidence="4">
    <location>
        <begin position="24"/>
        <end position="132"/>
    </location>
</feature>
<dbReference type="SMART" id="SM00855">
    <property type="entry name" value="PGAM"/>
    <property type="match status" value="1"/>
</dbReference>
<evidence type="ECO:0000259" key="4">
    <source>
        <dbReference type="PROSITE" id="PS51166"/>
    </source>
</evidence>
<dbReference type="SUPFAM" id="SSF49452">
    <property type="entry name" value="Starch-binding domain-like"/>
    <property type="match status" value="1"/>
</dbReference>
<dbReference type="PANTHER" id="PTHR10606:SF44">
    <property type="entry name" value="6-PHOSPHOFRUCTO 2-KINASE_FRUCTOSE 2,6-BISPHOSPHATASE LONG FORM"/>
    <property type="match status" value="1"/>
</dbReference>
<proteinExistence type="predicted"/>
<dbReference type="GO" id="GO:0003873">
    <property type="term" value="F:6-phosphofructo-2-kinase activity"/>
    <property type="evidence" value="ECO:0007669"/>
    <property type="project" value="InterPro"/>
</dbReference>
<dbReference type="Gene3D" id="2.60.40.10">
    <property type="entry name" value="Immunoglobulins"/>
    <property type="match status" value="1"/>
</dbReference>